<name>A0A9W9WRH5_9EURO</name>
<dbReference type="SMART" id="SM00086">
    <property type="entry name" value="PAC"/>
    <property type="match status" value="1"/>
</dbReference>
<evidence type="ECO:0000256" key="4">
    <source>
        <dbReference type="SAM" id="MobiDB-lite"/>
    </source>
</evidence>
<dbReference type="PANTHER" id="PTHR47429">
    <property type="entry name" value="PROTEIN TWIN LOV 1"/>
    <property type="match status" value="1"/>
</dbReference>
<dbReference type="Gene3D" id="3.30.450.20">
    <property type="entry name" value="PAS domain"/>
    <property type="match status" value="1"/>
</dbReference>
<evidence type="ECO:0000313" key="7">
    <source>
        <dbReference type="Proteomes" id="UP001147760"/>
    </source>
</evidence>
<dbReference type="EMBL" id="JAPWDO010000004">
    <property type="protein sequence ID" value="KAJ5472335.1"/>
    <property type="molecule type" value="Genomic_DNA"/>
</dbReference>
<dbReference type="InterPro" id="IPR035965">
    <property type="entry name" value="PAS-like_dom_sf"/>
</dbReference>
<feature type="region of interest" description="Disordered" evidence="4">
    <location>
        <begin position="19"/>
        <end position="61"/>
    </location>
</feature>
<dbReference type="AlphaFoldDB" id="A0A9W9WRH5"/>
<evidence type="ECO:0000256" key="2">
    <source>
        <dbReference type="ARBA" id="ARBA00022643"/>
    </source>
</evidence>
<sequence length="686" mass="76801">MSSTPNIVDPDDFVAQFKASAHHHSRSHSPGQAYEPLAFGQPAIGRPPMRPQGRSVSRLSTNGIPNGVYNGIYNGEKFGRKPSIDQESVTDSVATLDLGYHTIGQPLPLRRRQSSTSTGHQSFDQRSLSTISLDQQSIGTQPLGYYSTDALPGGYLPSPTSPRDLHWSASNRSLQRNTVTNDLPVLQQTNTEEGSEQFNPIIEEHEEGSFDLVHPYDGDRILHTLEQQVDLMFSSEHMLAILSNPRYFARFREFIAQERPESLSTLTYYLNASKSLKAIQYANALVRSSVDVPTSGIETGEHPVGPTVNTALEQRVQTALDALTAEELPAFITSTYINMAGKLVEERVRGTLPDKFQGTAEALAEVFCLTDPSRPDNPIIFASEEFHRNTQYGMDYVLGRNCRFLQGPKTNPNSVRRIREALKAGRYHSELLLNYRRDGSVFVNLLQISPLCDNRGKLRYFIGAQIDVSRLVMEGAQMESLQNIPTQKGNPETGQATKESKSEFQQLSELFSPSELQNVREHGGKLFEPIINEYPNHRLFLQDSDTESEVHTPFQGRQNPTPGPAPSLSLSGVYKRYLLVRPYPSLRILFTSPSLRIPGMLQSSFLNRIGETGAKRDNIVNAMMAGRSVTARIKWMTRFNNQGRHRWIHCTPLLANNGQIGVWMVIVIDDEDEHSARWQGNRPSTH</sequence>
<feature type="region of interest" description="Disordered" evidence="4">
    <location>
        <begin position="105"/>
        <end position="129"/>
    </location>
</feature>
<dbReference type="PROSITE" id="PS50113">
    <property type="entry name" value="PAC"/>
    <property type="match status" value="1"/>
</dbReference>
<proteinExistence type="predicted"/>
<dbReference type="Proteomes" id="UP001147760">
    <property type="component" value="Unassembled WGS sequence"/>
</dbReference>
<accession>A0A9W9WRH5</accession>
<dbReference type="InterPro" id="IPR000700">
    <property type="entry name" value="PAS-assoc_C"/>
</dbReference>
<keyword evidence="3" id="KW-0157">Chromophore</keyword>
<dbReference type="Pfam" id="PF13426">
    <property type="entry name" value="PAS_9"/>
    <property type="match status" value="1"/>
</dbReference>
<evidence type="ECO:0000313" key="6">
    <source>
        <dbReference type="EMBL" id="KAJ5472335.1"/>
    </source>
</evidence>
<feature type="domain" description="PAC" evidence="5">
    <location>
        <begin position="427"/>
        <end position="480"/>
    </location>
</feature>
<keyword evidence="1" id="KW-0285">Flavoprotein</keyword>
<dbReference type="InterPro" id="IPR000014">
    <property type="entry name" value="PAS"/>
</dbReference>
<keyword evidence="2" id="KW-0288">FMN</keyword>
<feature type="region of interest" description="Disordered" evidence="4">
    <location>
        <begin position="546"/>
        <end position="566"/>
    </location>
</feature>
<reference evidence="6" key="1">
    <citation type="submission" date="2022-12" db="EMBL/GenBank/DDBJ databases">
        <authorList>
            <person name="Petersen C."/>
        </authorList>
    </citation>
    <scope>NUCLEOTIDE SEQUENCE</scope>
    <source>
        <strain evidence="6">IBT 17660</strain>
    </source>
</reference>
<dbReference type="CDD" id="cd00130">
    <property type="entry name" value="PAS"/>
    <property type="match status" value="1"/>
</dbReference>
<evidence type="ECO:0000256" key="1">
    <source>
        <dbReference type="ARBA" id="ARBA00022630"/>
    </source>
</evidence>
<comment type="caution">
    <text evidence="6">The sequence shown here is derived from an EMBL/GenBank/DDBJ whole genome shotgun (WGS) entry which is preliminary data.</text>
</comment>
<dbReference type="InterPro" id="IPR001610">
    <property type="entry name" value="PAC"/>
</dbReference>
<dbReference type="NCBIfam" id="TIGR00229">
    <property type="entry name" value="sensory_box"/>
    <property type="match status" value="1"/>
</dbReference>
<protein>
    <recommendedName>
        <fullName evidence="5">PAC domain-containing protein</fullName>
    </recommendedName>
</protein>
<feature type="compositionally biased region" description="Polar residues" evidence="4">
    <location>
        <begin position="114"/>
        <end position="129"/>
    </location>
</feature>
<evidence type="ECO:0000256" key="3">
    <source>
        <dbReference type="ARBA" id="ARBA00022991"/>
    </source>
</evidence>
<gene>
    <name evidence="6" type="ORF">N7530_006336</name>
</gene>
<dbReference type="PANTHER" id="PTHR47429:SF9">
    <property type="entry name" value="PAS DOMAIN-CONTAINING PROTEIN"/>
    <property type="match status" value="1"/>
</dbReference>
<keyword evidence="7" id="KW-1185">Reference proteome</keyword>
<evidence type="ECO:0000259" key="5">
    <source>
        <dbReference type="PROSITE" id="PS50113"/>
    </source>
</evidence>
<dbReference type="OrthoDB" id="447251at2759"/>
<organism evidence="6 7">
    <name type="scientific">Penicillium desertorum</name>
    <dbReference type="NCBI Taxonomy" id="1303715"/>
    <lineage>
        <taxon>Eukaryota</taxon>
        <taxon>Fungi</taxon>
        <taxon>Dikarya</taxon>
        <taxon>Ascomycota</taxon>
        <taxon>Pezizomycotina</taxon>
        <taxon>Eurotiomycetes</taxon>
        <taxon>Eurotiomycetidae</taxon>
        <taxon>Eurotiales</taxon>
        <taxon>Aspergillaceae</taxon>
        <taxon>Penicillium</taxon>
    </lineage>
</organism>
<reference evidence="6" key="2">
    <citation type="journal article" date="2023" name="IMA Fungus">
        <title>Comparative genomic study of the Penicillium genus elucidates a diverse pangenome and 15 lateral gene transfer events.</title>
        <authorList>
            <person name="Petersen C."/>
            <person name="Sorensen T."/>
            <person name="Nielsen M.R."/>
            <person name="Sondergaard T.E."/>
            <person name="Sorensen J.L."/>
            <person name="Fitzpatrick D.A."/>
            <person name="Frisvad J.C."/>
            <person name="Nielsen K.L."/>
        </authorList>
    </citation>
    <scope>NUCLEOTIDE SEQUENCE</scope>
    <source>
        <strain evidence="6">IBT 17660</strain>
    </source>
</reference>
<dbReference type="GO" id="GO:0005634">
    <property type="term" value="C:nucleus"/>
    <property type="evidence" value="ECO:0007669"/>
    <property type="project" value="TreeGrafter"/>
</dbReference>
<dbReference type="SUPFAM" id="SSF55785">
    <property type="entry name" value="PYP-like sensor domain (PAS domain)"/>
    <property type="match status" value="1"/>
</dbReference>